<sequence length="134" mass="14695">MIRFHLKCDQNHAFESWFQSGEAFDKLCRAGMIICDTCGSAAVTKSVMAPAVSTSSAIASPKAVENPIEKLRDTVEKNSDYVGDSFVKQARDMHDGIIPERPIYGEAKIADAKKLVDDGIPVVPLPFIPRKKTN</sequence>
<protein>
    <recommendedName>
        <fullName evidence="3">DUF1178 family protein</fullName>
    </recommendedName>
</protein>
<dbReference type="Pfam" id="PF06676">
    <property type="entry name" value="DUF1178"/>
    <property type="match status" value="1"/>
</dbReference>
<dbReference type="AlphaFoldDB" id="A0A1I6FS84"/>
<dbReference type="RefSeq" id="WP_090195727.1">
    <property type="nucleotide sequence ID" value="NZ_FOYP01000001.1"/>
</dbReference>
<keyword evidence="2" id="KW-1185">Reference proteome</keyword>
<gene>
    <name evidence="1" type="ORF">SAMN04488005_0369</name>
</gene>
<accession>A0A1I6FS84</accession>
<dbReference type="EMBL" id="FOYP01000001">
    <property type="protein sequence ID" value="SFR32758.1"/>
    <property type="molecule type" value="Genomic_DNA"/>
</dbReference>
<proteinExistence type="predicted"/>
<dbReference type="PIRSF" id="PIRSF032131">
    <property type="entry name" value="UCP032131"/>
    <property type="match status" value="1"/>
</dbReference>
<dbReference type="Proteomes" id="UP000199478">
    <property type="component" value="Unassembled WGS sequence"/>
</dbReference>
<dbReference type="STRING" id="390270.SAMN04488005_0369"/>
<evidence type="ECO:0008006" key="3">
    <source>
        <dbReference type="Google" id="ProtNLM"/>
    </source>
</evidence>
<dbReference type="InterPro" id="IPR009562">
    <property type="entry name" value="DUF1178"/>
</dbReference>
<dbReference type="OrthoDB" id="9799894at2"/>
<name>A0A1I6FS84_9RHOB</name>
<evidence type="ECO:0000313" key="1">
    <source>
        <dbReference type="EMBL" id="SFR32758.1"/>
    </source>
</evidence>
<evidence type="ECO:0000313" key="2">
    <source>
        <dbReference type="Proteomes" id="UP000199478"/>
    </source>
</evidence>
<reference evidence="2" key="1">
    <citation type="submission" date="2016-10" db="EMBL/GenBank/DDBJ databases">
        <authorList>
            <person name="Varghese N."/>
            <person name="Submissions S."/>
        </authorList>
    </citation>
    <scope>NUCLEOTIDE SEQUENCE [LARGE SCALE GENOMIC DNA]</scope>
    <source>
        <strain evidence="2">DSM 26879</strain>
    </source>
</reference>
<organism evidence="1 2">
    <name type="scientific">Yoonia tamlensis</name>
    <dbReference type="NCBI Taxonomy" id="390270"/>
    <lineage>
        <taxon>Bacteria</taxon>
        <taxon>Pseudomonadati</taxon>
        <taxon>Pseudomonadota</taxon>
        <taxon>Alphaproteobacteria</taxon>
        <taxon>Rhodobacterales</taxon>
        <taxon>Paracoccaceae</taxon>
        <taxon>Yoonia</taxon>
    </lineage>
</organism>